<protein>
    <submittedName>
        <fullName evidence="2">Lipase 1</fullName>
        <ecNumber evidence="2">3.1.1.3</ecNumber>
    </submittedName>
</protein>
<organism evidence="2 3">
    <name type="scientific">Leisingera aquaemixtae</name>
    <dbReference type="NCBI Taxonomy" id="1396826"/>
    <lineage>
        <taxon>Bacteria</taxon>
        <taxon>Pseudomonadati</taxon>
        <taxon>Pseudomonadota</taxon>
        <taxon>Alphaproteobacteria</taxon>
        <taxon>Rhodobacterales</taxon>
        <taxon>Roseobacteraceae</taxon>
        <taxon>Leisingera</taxon>
    </lineage>
</organism>
<dbReference type="Gene3D" id="3.40.50.1820">
    <property type="entry name" value="alpha/beta hydrolase"/>
    <property type="match status" value="1"/>
</dbReference>
<name>A0A0N7M4C5_9RHOB</name>
<evidence type="ECO:0000259" key="1">
    <source>
        <dbReference type="Pfam" id="PF00561"/>
    </source>
</evidence>
<dbReference type="Proteomes" id="UP000051326">
    <property type="component" value="Unassembled WGS sequence"/>
</dbReference>
<dbReference type="PANTHER" id="PTHR43798:SF33">
    <property type="entry name" value="HYDROLASE, PUTATIVE (AFU_ORTHOLOGUE AFUA_2G14860)-RELATED"/>
    <property type="match status" value="1"/>
</dbReference>
<dbReference type="EC" id="3.1.1.3" evidence="2"/>
<proteinExistence type="predicted"/>
<gene>
    <name evidence="2" type="primary">lip1</name>
    <name evidence="2" type="ORF">PHA8399_01366</name>
</gene>
<keyword evidence="2" id="KW-0378">Hydrolase</keyword>
<evidence type="ECO:0000313" key="2">
    <source>
        <dbReference type="EMBL" id="CUH99250.1"/>
    </source>
</evidence>
<sequence>MTWMLLSAAALLILILAPLLRERLRKQMNAAARQTAPGAFARLSGGLTHYRWQGPLRGPVAVCVHGLTTPSYVWNGIARGLAAMGYRVLTYDLYGRGCSDRPGGPQDSAFFLTQLEELLADQEAGEDITLIGYSMGGAIATAFAAAHPGRLRELILLAPAGFGRSPDRLTRIIRDVPLIGDWLMHALYPALHIRGTRAGRNLPSSVPGITALQQQELRYRGFIPAVLASLRGILNQDFTEELRSLHSKGVPALAIWGQEDAVIPPTSPGRLAERARSVRQEEIAGAGHGLPYTHTDEVLEIIAQNHRRGLS</sequence>
<dbReference type="PRINTS" id="PR00111">
    <property type="entry name" value="ABHYDROLASE"/>
</dbReference>
<evidence type="ECO:0000313" key="3">
    <source>
        <dbReference type="Proteomes" id="UP000051326"/>
    </source>
</evidence>
<dbReference type="PANTHER" id="PTHR43798">
    <property type="entry name" value="MONOACYLGLYCEROL LIPASE"/>
    <property type="match status" value="1"/>
</dbReference>
<dbReference type="STRING" id="1396826.PHA8399_01366"/>
<dbReference type="RefSeq" id="WP_058285406.1">
    <property type="nucleotide sequence ID" value="NZ_CYSR01000011.1"/>
</dbReference>
<dbReference type="SUPFAM" id="SSF53474">
    <property type="entry name" value="alpha/beta-Hydrolases"/>
    <property type="match status" value="1"/>
</dbReference>
<dbReference type="Pfam" id="PF00561">
    <property type="entry name" value="Abhydrolase_1"/>
    <property type="match status" value="1"/>
</dbReference>
<reference evidence="2 3" key="1">
    <citation type="submission" date="2015-09" db="EMBL/GenBank/DDBJ databases">
        <authorList>
            <consortium name="Swine Surveillance"/>
        </authorList>
    </citation>
    <scope>NUCLEOTIDE SEQUENCE [LARGE SCALE GENOMIC DNA]</scope>
    <source>
        <strain evidence="2 3">CECT 8399</strain>
    </source>
</reference>
<dbReference type="InterPro" id="IPR029058">
    <property type="entry name" value="AB_hydrolase_fold"/>
</dbReference>
<dbReference type="PRINTS" id="PR00412">
    <property type="entry name" value="EPOXHYDRLASE"/>
</dbReference>
<dbReference type="GO" id="GO:0016020">
    <property type="term" value="C:membrane"/>
    <property type="evidence" value="ECO:0007669"/>
    <property type="project" value="TreeGrafter"/>
</dbReference>
<dbReference type="InterPro" id="IPR000073">
    <property type="entry name" value="AB_hydrolase_1"/>
</dbReference>
<feature type="domain" description="AB hydrolase-1" evidence="1">
    <location>
        <begin position="62"/>
        <end position="294"/>
    </location>
</feature>
<dbReference type="InterPro" id="IPR050266">
    <property type="entry name" value="AB_hydrolase_sf"/>
</dbReference>
<dbReference type="EMBL" id="CYSR01000011">
    <property type="protein sequence ID" value="CUH99250.1"/>
    <property type="molecule type" value="Genomic_DNA"/>
</dbReference>
<accession>A0A0N7M4C5</accession>
<dbReference type="InterPro" id="IPR000639">
    <property type="entry name" value="Epox_hydrolase-like"/>
</dbReference>
<dbReference type="GO" id="GO:0004806">
    <property type="term" value="F:triacylglycerol lipase activity"/>
    <property type="evidence" value="ECO:0007669"/>
    <property type="project" value="UniProtKB-EC"/>
</dbReference>
<dbReference type="AlphaFoldDB" id="A0A0N7M4C5"/>